<proteinExistence type="predicted"/>
<reference evidence="1 3" key="2">
    <citation type="journal article" date="2010" name="Proc. Natl. Acad. Sci. U.S.A.">
        <title>Clostridium ljungdahlii represents a microbial production platform based on syngas.</title>
        <authorList>
            <person name="Kopke M."/>
            <person name="Held C."/>
            <person name="Hujer S."/>
            <person name="Liesegang H."/>
            <person name="Wiezer A."/>
            <person name="Wollherr A."/>
            <person name="Ehrenreich A."/>
            <person name="Liebl W."/>
            <person name="Gottschalk G."/>
            <person name="Durre P."/>
        </authorList>
    </citation>
    <scope>NUCLEOTIDE SEQUENCE [LARGE SCALE GENOMIC DNA]</scope>
    <source>
        <strain evidence="3">ATCC 55383 / DSM 13528 / PETC</strain>
        <strain evidence="1">DSM 13528</strain>
    </source>
</reference>
<evidence type="ECO:0000313" key="3">
    <source>
        <dbReference type="Proteomes" id="UP000001656"/>
    </source>
</evidence>
<keyword evidence="4" id="KW-1185">Reference proteome</keyword>
<dbReference type="HOGENOM" id="CLU_818124_0_0_9"/>
<dbReference type="OrthoDB" id="2399905at2"/>
<evidence type="ECO:0000313" key="1">
    <source>
        <dbReference type="EMBL" id="ADK14520.1"/>
    </source>
</evidence>
<sequence>MGVKKFNCIRINDFLNNKYLLKIKYKDLVEITEINKLSVNRIVDETKASKMISFIKQNNKFYPTIIMVVSDKCDLEYDNTTSTLLLKSNEDKLLGVVDGQHRYKSIELMLKSQEIEDDKKDRLKEKEQAVFLIDKLTNQQQRDLFLEINGTPNKVKKGTQLRLDISTYNYYGLRFLNENSEYLCNINFDEDQVLKKNEKRLPYKFILKSNAQLLKDFENNYEKNLIPEDDLNKYYQSIEEIWKFILTRVTSYMSKSDTIKDTVYSLEIYYTTIFDEIYKKCKALYEDITDENIKAEFNKLKPFFDIDPVELKKEIDKLFGSRKVECIKKIIEEHTKEQQ</sequence>
<reference evidence="2 4" key="3">
    <citation type="journal article" date="2016" name="Biotechnol. Bioeng.">
        <title>Traits of selected Clostridium strains for syngas fermentation to ethanol.</title>
        <authorList>
            <person name="Martin M.E."/>
            <person name="Richter H."/>
            <person name="Saha S."/>
            <person name="Angenent L.T."/>
        </authorList>
    </citation>
    <scope>NUCLEOTIDE SEQUENCE [LARGE SCALE GENOMIC DNA]</scope>
    <source>
        <strain evidence="2 4">PETC</strain>
    </source>
</reference>
<name>D8GSV0_CLOLD</name>
<dbReference type="Proteomes" id="UP000077020">
    <property type="component" value="Unassembled WGS sequence"/>
</dbReference>
<evidence type="ECO:0000313" key="2">
    <source>
        <dbReference type="EMBL" id="OAA88061.1"/>
    </source>
</evidence>
<dbReference type="EMBL" id="LITS01000006">
    <property type="protein sequence ID" value="OAA88061.1"/>
    <property type="molecule type" value="Genomic_DNA"/>
</dbReference>
<gene>
    <name evidence="1" type="ordered locus">CLJU_c14520</name>
    <name evidence="2" type="ORF">WX45_02928</name>
</gene>
<dbReference type="KEGG" id="clj:CLJU_c14520"/>
<dbReference type="RefSeq" id="WP_013238117.1">
    <property type="nucleotide sequence ID" value="NC_014328.1"/>
</dbReference>
<dbReference type="Pfam" id="PF14072">
    <property type="entry name" value="DndB"/>
    <property type="match status" value="1"/>
</dbReference>
<evidence type="ECO:0000313" key="4">
    <source>
        <dbReference type="Proteomes" id="UP000077020"/>
    </source>
</evidence>
<dbReference type="AlphaFoldDB" id="D8GSV0"/>
<organism evidence="1 3">
    <name type="scientific">Clostridium ljungdahlii (strain ATCC 55383 / DSM 13528 / PETC)</name>
    <dbReference type="NCBI Taxonomy" id="748727"/>
    <lineage>
        <taxon>Bacteria</taxon>
        <taxon>Bacillati</taxon>
        <taxon>Bacillota</taxon>
        <taxon>Clostridia</taxon>
        <taxon>Eubacteriales</taxon>
        <taxon>Clostridiaceae</taxon>
        <taxon>Clostridium</taxon>
    </lineage>
</organism>
<protein>
    <recommendedName>
        <fullName evidence="5">DGQHR domain protein</fullName>
    </recommendedName>
</protein>
<accession>D8GSV0</accession>
<reference evidence="1" key="1">
    <citation type="submission" date="2009-07" db="EMBL/GenBank/DDBJ databases">
        <authorList>
            <person name="Koepke M."/>
            <person name="Hujer S."/>
            <person name="Held C."/>
            <person name="Wiezer A."/>
            <person name="Liesegang H."/>
            <person name="Ehrenreich A."/>
            <person name="Gottschalk G."/>
            <person name="Duerre P."/>
        </authorList>
    </citation>
    <scope>NUCLEOTIDE SEQUENCE</scope>
    <source>
        <strain evidence="1">DSM 13528</strain>
    </source>
</reference>
<evidence type="ECO:0008006" key="5">
    <source>
        <dbReference type="Google" id="ProtNLM"/>
    </source>
</evidence>
<dbReference type="PATRIC" id="fig|748727.19.peg.2973"/>
<dbReference type="InterPro" id="IPR017642">
    <property type="entry name" value="DNA_S_mod_DndB"/>
</dbReference>
<dbReference type="EMBL" id="CP001666">
    <property type="protein sequence ID" value="ADK14520.1"/>
    <property type="molecule type" value="Genomic_DNA"/>
</dbReference>
<dbReference type="Proteomes" id="UP000001656">
    <property type="component" value="Chromosome"/>
</dbReference>